<dbReference type="InterPro" id="IPR011002">
    <property type="entry name" value="FliG_a-hlx"/>
</dbReference>
<dbReference type="FunFam" id="1.10.220.30:FF:000001">
    <property type="entry name" value="Flagellar motor switch protein FliG"/>
    <property type="match status" value="1"/>
</dbReference>
<comment type="similarity">
    <text evidence="3">Belongs to the FliG family.</text>
</comment>
<keyword evidence="5" id="KW-1003">Cell membrane</keyword>
<evidence type="ECO:0000259" key="11">
    <source>
        <dbReference type="Pfam" id="PF01706"/>
    </source>
</evidence>
<dbReference type="InterPro" id="IPR000090">
    <property type="entry name" value="Flg_Motor_Flig"/>
</dbReference>
<keyword evidence="14" id="KW-0969">Cilium</keyword>
<dbReference type="PANTHER" id="PTHR30534">
    <property type="entry name" value="FLAGELLAR MOTOR SWITCH PROTEIN FLIG"/>
    <property type="match status" value="1"/>
</dbReference>
<dbReference type="EMBL" id="DROK01000272">
    <property type="protein sequence ID" value="HHI98010.1"/>
    <property type="molecule type" value="Genomic_DNA"/>
</dbReference>
<sequence length="338" mass="38259">MPAYKVDPNNLTGPQKAAIFLLTMGEEFTAEVYKYLTEEEIKRIGVEMARLDYIPAEAVKKVLDEANMESKELLADITVSPEDFLKQSLVKAYGDRGKEIYEEIRQELGPKVFEKLRRLDPRTIANFLRNEHPQTIAIILVHLDPDKAGQVISFLPENLRPEVIYRIAELDKVDPEIIQEISAALEEELESVGGTFSKKLGGVERAAEILAHVSRDLEEEILSEVEEENPTLAEEVRKHLFTFEDLLKVDDTAIQAILKEISTEDLKLALKTASEELREKFFSNMSERAAQLLKEDLEIMGPVRVSDVEAAQQNIIKVAKRLEQEGKIVLAVGEEEFV</sequence>
<name>A0A7V5U3A8_9BACT</name>
<comment type="caution">
    <text evidence="14">The sequence shown here is derived from an EMBL/GenBank/DDBJ whole genome shotgun (WGS) entry which is preliminary data.</text>
</comment>
<evidence type="ECO:0000256" key="5">
    <source>
        <dbReference type="ARBA" id="ARBA00022475"/>
    </source>
</evidence>
<proteinExistence type="inferred from homology"/>
<keyword evidence="14" id="KW-0282">Flagellum</keyword>
<protein>
    <recommendedName>
        <fullName evidence="4">Flagellar motor switch protein FliG</fullName>
    </recommendedName>
</protein>
<dbReference type="Pfam" id="PF01706">
    <property type="entry name" value="FliG_C"/>
    <property type="match status" value="1"/>
</dbReference>
<evidence type="ECO:0000256" key="2">
    <source>
        <dbReference type="ARBA" id="ARBA00004413"/>
    </source>
</evidence>
<keyword evidence="8" id="KW-0472">Membrane</keyword>
<evidence type="ECO:0000256" key="7">
    <source>
        <dbReference type="ARBA" id="ARBA00022779"/>
    </source>
</evidence>
<keyword evidence="9" id="KW-0975">Bacterial flagellum</keyword>
<dbReference type="GO" id="GO:0005886">
    <property type="term" value="C:plasma membrane"/>
    <property type="evidence" value="ECO:0007669"/>
    <property type="project" value="UniProtKB-SubCell"/>
</dbReference>
<dbReference type="NCBIfam" id="TIGR00207">
    <property type="entry name" value="fliG"/>
    <property type="match status" value="1"/>
</dbReference>
<gene>
    <name evidence="14" type="primary">fliG</name>
    <name evidence="14" type="ORF">ENJ96_09195</name>
</gene>
<dbReference type="InterPro" id="IPR028263">
    <property type="entry name" value="FliG_N"/>
</dbReference>
<comment type="subcellular location">
    <subcellularLocation>
        <location evidence="1">Bacterial flagellum basal body</location>
    </subcellularLocation>
    <subcellularLocation>
        <location evidence="2">Cell membrane</location>
        <topology evidence="2">Peripheral membrane protein</topology>
        <orientation evidence="2">Cytoplasmic side</orientation>
    </subcellularLocation>
</comment>
<evidence type="ECO:0000256" key="9">
    <source>
        <dbReference type="ARBA" id="ARBA00023143"/>
    </source>
</evidence>
<feature type="domain" description="Flagellar motor switch protein FliG C-terminal" evidence="11">
    <location>
        <begin position="224"/>
        <end position="330"/>
    </location>
</feature>
<dbReference type="Gene3D" id="1.10.220.30">
    <property type="match status" value="3"/>
</dbReference>
<dbReference type="Proteomes" id="UP000886101">
    <property type="component" value="Unassembled WGS sequence"/>
</dbReference>
<evidence type="ECO:0000259" key="12">
    <source>
        <dbReference type="Pfam" id="PF14841"/>
    </source>
</evidence>
<feature type="domain" description="Flagellar motor switch protein FliG N-terminal" evidence="13">
    <location>
        <begin position="10"/>
        <end position="113"/>
    </location>
</feature>
<evidence type="ECO:0000256" key="4">
    <source>
        <dbReference type="ARBA" id="ARBA00021870"/>
    </source>
</evidence>
<dbReference type="AlphaFoldDB" id="A0A7V5U3A8"/>
<dbReference type="PANTHER" id="PTHR30534:SF0">
    <property type="entry name" value="FLAGELLAR MOTOR SWITCH PROTEIN FLIG"/>
    <property type="match status" value="1"/>
</dbReference>
<reference evidence="14" key="1">
    <citation type="journal article" date="2020" name="mSystems">
        <title>Genome- and Community-Level Interaction Insights into Carbon Utilization and Element Cycling Functions of Hydrothermarchaeota in Hydrothermal Sediment.</title>
        <authorList>
            <person name="Zhou Z."/>
            <person name="Liu Y."/>
            <person name="Xu W."/>
            <person name="Pan J."/>
            <person name="Luo Z.H."/>
            <person name="Li M."/>
        </authorList>
    </citation>
    <scope>NUCLEOTIDE SEQUENCE [LARGE SCALE GENOMIC DNA]</scope>
    <source>
        <strain evidence="14">HyVt-533</strain>
    </source>
</reference>
<dbReference type="PRINTS" id="PR00954">
    <property type="entry name" value="FLGMOTORFLIG"/>
</dbReference>
<dbReference type="PIRSF" id="PIRSF003161">
    <property type="entry name" value="FliG"/>
    <property type="match status" value="1"/>
</dbReference>
<accession>A0A7V5U3A8</accession>
<dbReference type="GO" id="GO:0006935">
    <property type="term" value="P:chemotaxis"/>
    <property type="evidence" value="ECO:0007669"/>
    <property type="project" value="UniProtKB-KW"/>
</dbReference>
<organism evidence="14">
    <name type="scientific">Thermodesulfatator atlanticus</name>
    <dbReference type="NCBI Taxonomy" id="501497"/>
    <lineage>
        <taxon>Bacteria</taxon>
        <taxon>Pseudomonadati</taxon>
        <taxon>Thermodesulfobacteriota</taxon>
        <taxon>Thermodesulfobacteria</taxon>
        <taxon>Thermodesulfobacteriales</taxon>
        <taxon>Thermodesulfatatoraceae</taxon>
        <taxon>Thermodesulfatator</taxon>
    </lineage>
</organism>
<evidence type="ECO:0000256" key="8">
    <source>
        <dbReference type="ARBA" id="ARBA00023136"/>
    </source>
</evidence>
<evidence type="ECO:0000256" key="1">
    <source>
        <dbReference type="ARBA" id="ARBA00004117"/>
    </source>
</evidence>
<keyword evidence="14" id="KW-0966">Cell projection</keyword>
<keyword evidence="6" id="KW-0145">Chemotaxis</keyword>
<keyword evidence="7" id="KW-0283">Flagellar rotation</keyword>
<evidence type="ECO:0000259" key="13">
    <source>
        <dbReference type="Pfam" id="PF14842"/>
    </source>
</evidence>
<dbReference type="InterPro" id="IPR023087">
    <property type="entry name" value="Flg_Motor_Flig_C"/>
</dbReference>
<comment type="function">
    <text evidence="10">FliG is one of three proteins (FliG, FliN, FliM) that forms the rotor-mounted switch complex (C ring), located at the base of the basal body. This complex interacts with the CheY and CheZ chemotaxis proteins, in addition to contacting components of the motor that determine the direction of flagellar rotation.</text>
</comment>
<evidence type="ECO:0000256" key="3">
    <source>
        <dbReference type="ARBA" id="ARBA00010299"/>
    </source>
</evidence>
<dbReference type="GO" id="GO:0009425">
    <property type="term" value="C:bacterial-type flagellum basal body"/>
    <property type="evidence" value="ECO:0007669"/>
    <property type="project" value="UniProtKB-SubCell"/>
</dbReference>
<evidence type="ECO:0000313" key="14">
    <source>
        <dbReference type="EMBL" id="HHI98010.1"/>
    </source>
</evidence>
<dbReference type="Pfam" id="PF14842">
    <property type="entry name" value="FliG_N"/>
    <property type="match status" value="1"/>
</dbReference>
<dbReference type="Pfam" id="PF14841">
    <property type="entry name" value="FliG_M"/>
    <property type="match status" value="1"/>
</dbReference>
<evidence type="ECO:0000256" key="6">
    <source>
        <dbReference type="ARBA" id="ARBA00022500"/>
    </source>
</evidence>
<feature type="domain" description="Flagellar motor switch protein FliG middle" evidence="12">
    <location>
        <begin position="121"/>
        <end position="193"/>
    </location>
</feature>
<evidence type="ECO:0000256" key="10">
    <source>
        <dbReference type="ARBA" id="ARBA00025598"/>
    </source>
</evidence>
<dbReference type="GO" id="GO:0003774">
    <property type="term" value="F:cytoskeletal motor activity"/>
    <property type="evidence" value="ECO:0007669"/>
    <property type="project" value="InterPro"/>
</dbReference>
<dbReference type="InterPro" id="IPR032779">
    <property type="entry name" value="FliG_M"/>
</dbReference>
<dbReference type="GO" id="GO:0071973">
    <property type="term" value="P:bacterial-type flagellum-dependent cell motility"/>
    <property type="evidence" value="ECO:0007669"/>
    <property type="project" value="InterPro"/>
</dbReference>
<dbReference type="SUPFAM" id="SSF48029">
    <property type="entry name" value="FliG"/>
    <property type="match status" value="2"/>
</dbReference>